<organism evidence="1 2">
    <name type="scientific">Jimgerdemannia flammicorona</name>
    <dbReference type="NCBI Taxonomy" id="994334"/>
    <lineage>
        <taxon>Eukaryota</taxon>
        <taxon>Fungi</taxon>
        <taxon>Fungi incertae sedis</taxon>
        <taxon>Mucoromycota</taxon>
        <taxon>Mucoromycotina</taxon>
        <taxon>Endogonomycetes</taxon>
        <taxon>Endogonales</taxon>
        <taxon>Endogonaceae</taxon>
        <taxon>Jimgerdemannia</taxon>
    </lineage>
</organism>
<accession>A0A433DLM6</accession>
<protein>
    <submittedName>
        <fullName evidence="1">Uncharacterized protein</fullName>
    </submittedName>
</protein>
<dbReference type="EMBL" id="RBNI01000496">
    <property type="protein sequence ID" value="RUP51763.1"/>
    <property type="molecule type" value="Genomic_DNA"/>
</dbReference>
<dbReference type="Proteomes" id="UP000268093">
    <property type="component" value="Unassembled WGS sequence"/>
</dbReference>
<name>A0A433DLM6_9FUNG</name>
<dbReference type="AlphaFoldDB" id="A0A433DLM6"/>
<keyword evidence="2" id="KW-1185">Reference proteome</keyword>
<gene>
    <name evidence="1" type="ORF">BC936DRAFT_146119</name>
</gene>
<proteinExistence type="predicted"/>
<evidence type="ECO:0000313" key="1">
    <source>
        <dbReference type="EMBL" id="RUP51763.1"/>
    </source>
</evidence>
<comment type="caution">
    <text evidence="1">The sequence shown here is derived from an EMBL/GenBank/DDBJ whole genome shotgun (WGS) entry which is preliminary data.</text>
</comment>
<reference evidence="1 2" key="1">
    <citation type="journal article" date="2018" name="New Phytol.">
        <title>Phylogenomics of Endogonaceae and evolution of mycorrhizas within Mucoromycota.</title>
        <authorList>
            <person name="Chang Y."/>
            <person name="Desiro A."/>
            <person name="Na H."/>
            <person name="Sandor L."/>
            <person name="Lipzen A."/>
            <person name="Clum A."/>
            <person name="Barry K."/>
            <person name="Grigoriev I.V."/>
            <person name="Martin F.M."/>
            <person name="Stajich J.E."/>
            <person name="Smith M.E."/>
            <person name="Bonito G."/>
            <person name="Spatafora J.W."/>
        </authorList>
    </citation>
    <scope>NUCLEOTIDE SEQUENCE [LARGE SCALE GENOMIC DNA]</scope>
    <source>
        <strain evidence="1 2">GMNB39</strain>
    </source>
</reference>
<sequence length="201" mass="22482">MSSGVACGWAGASKQPWCVSSPWTGTVTRKLLNYSVMSRGMTDTWPQFPMLLPHNRVMVLVRELENLTSFELSWPVRCWYRSPLAWGRDAAAQVDRRQKNRLHYGKQPSGQHDLKPTNNLVDNMFLNSLVISYGNRNYPPSRPFPSAICLLVNIRIAHGLPVVVTYMLAAPSPITYHRLLLAAGPRGIGVLPTPMTRSCHG</sequence>
<evidence type="ECO:0000313" key="2">
    <source>
        <dbReference type="Proteomes" id="UP000268093"/>
    </source>
</evidence>